<sequence length="137" mass="15384">MITYLYWLVLALVIFAALFGIGVRMGKWKPALIIAVIIWLAGTLLYYFWLEQIFVKRLGGTMNLEVPQGQQHIAATWKGDNLWIENYDPDTNRCIFREYSRGNLLEGQVVIKNCNPLRAGNGGTSGSAIPDGPRTPL</sequence>
<proteinExistence type="predicted"/>
<keyword evidence="1" id="KW-0812">Transmembrane</keyword>
<keyword evidence="3" id="KW-1185">Reference proteome</keyword>
<comment type="caution">
    <text evidence="2">The sequence shown here is derived from an EMBL/GenBank/DDBJ whole genome shotgun (WGS) entry which is preliminary data.</text>
</comment>
<evidence type="ECO:0000256" key="1">
    <source>
        <dbReference type="SAM" id="Phobius"/>
    </source>
</evidence>
<feature type="transmembrane region" description="Helical" evidence="1">
    <location>
        <begin position="30"/>
        <end position="49"/>
    </location>
</feature>
<protein>
    <submittedName>
        <fullName evidence="2">Uncharacterized protein</fullName>
    </submittedName>
</protein>
<keyword evidence="1" id="KW-0472">Membrane</keyword>
<keyword evidence="1" id="KW-1133">Transmembrane helix</keyword>
<dbReference type="AlphaFoldDB" id="A0A9Q3UKT7"/>
<accession>A0A9Q3UKT7</accession>
<dbReference type="EMBL" id="JAJGNA010000001">
    <property type="protein sequence ID" value="MCC4307329.1"/>
    <property type="molecule type" value="Genomic_DNA"/>
</dbReference>
<reference evidence="2" key="1">
    <citation type="submission" date="2021-10" db="EMBL/GenBank/DDBJ databases">
        <title>The diversity and Nitrogen Metabolism of Culturable Nitrate-Utilizing Bacteria Within the Oxygen Minimum Zone of the Changjiang (Yangtze River)Estuary.</title>
        <authorList>
            <person name="Zhang D."/>
            <person name="Zheng J."/>
            <person name="Liu S."/>
            <person name="He W."/>
        </authorList>
    </citation>
    <scope>NUCLEOTIDE SEQUENCE</scope>
    <source>
        <strain evidence="2">FXH-223</strain>
    </source>
</reference>
<name>A0A9Q3UKT7_9GAMM</name>
<evidence type="ECO:0000313" key="3">
    <source>
        <dbReference type="Proteomes" id="UP001108027"/>
    </source>
</evidence>
<organism evidence="2 3">
    <name type="scientific">Alloalcanivorax marinus</name>
    <dbReference type="NCBI Taxonomy" id="1177169"/>
    <lineage>
        <taxon>Bacteria</taxon>
        <taxon>Pseudomonadati</taxon>
        <taxon>Pseudomonadota</taxon>
        <taxon>Gammaproteobacteria</taxon>
        <taxon>Oceanospirillales</taxon>
        <taxon>Alcanivoracaceae</taxon>
        <taxon>Alloalcanivorax</taxon>
    </lineage>
</organism>
<dbReference type="RefSeq" id="WP_228232560.1">
    <property type="nucleotide sequence ID" value="NZ_JAJGNA010000001.1"/>
</dbReference>
<evidence type="ECO:0000313" key="2">
    <source>
        <dbReference type="EMBL" id="MCC4307329.1"/>
    </source>
</evidence>
<dbReference type="Proteomes" id="UP001108027">
    <property type="component" value="Unassembled WGS sequence"/>
</dbReference>
<feature type="transmembrane region" description="Helical" evidence="1">
    <location>
        <begin position="6"/>
        <end position="23"/>
    </location>
</feature>
<gene>
    <name evidence="2" type="ORF">LL252_01985</name>
</gene>